<dbReference type="Proteomes" id="UP001152888">
    <property type="component" value="Unassembled WGS sequence"/>
</dbReference>
<protein>
    <recommendedName>
        <fullName evidence="5">DDE Tnp4 domain-containing protein</fullName>
    </recommendedName>
</protein>
<dbReference type="EMBL" id="CAKOFQ010006653">
    <property type="protein sequence ID" value="CAH1954458.1"/>
    <property type="molecule type" value="Genomic_DNA"/>
</dbReference>
<keyword evidence="1" id="KW-0812">Transmembrane</keyword>
<feature type="transmembrane region" description="Helical" evidence="1">
    <location>
        <begin position="62"/>
        <end position="86"/>
    </location>
</feature>
<reference evidence="3" key="1">
    <citation type="submission" date="2022-03" db="EMBL/GenBank/DDBJ databases">
        <authorList>
            <person name="Sayadi A."/>
        </authorList>
    </citation>
    <scope>NUCLEOTIDE SEQUENCE</scope>
</reference>
<accession>A0A9P0JNC0</accession>
<evidence type="ECO:0000313" key="3">
    <source>
        <dbReference type="EMBL" id="CAH1954458.1"/>
    </source>
</evidence>
<evidence type="ECO:0000313" key="4">
    <source>
        <dbReference type="Proteomes" id="UP001152888"/>
    </source>
</evidence>
<keyword evidence="2" id="KW-0732">Signal</keyword>
<keyword evidence="4" id="KW-1185">Reference proteome</keyword>
<evidence type="ECO:0000256" key="2">
    <source>
        <dbReference type="SAM" id="SignalP"/>
    </source>
</evidence>
<evidence type="ECO:0000256" key="1">
    <source>
        <dbReference type="SAM" id="Phobius"/>
    </source>
</evidence>
<feature type="chain" id="PRO_5040323019" description="DDE Tnp4 domain-containing protein" evidence="2">
    <location>
        <begin position="21"/>
        <end position="150"/>
    </location>
</feature>
<name>A0A9P0JNC0_ACAOB</name>
<keyword evidence="1" id="KW-0472">Membrane</keyword>
<proteinExistence type="predicted"/>
<organism evidence="3 4">
    <name type="scientific">Acanthoscelides obtectus</name>
    <name type="common">Bean weevil</name>
    <name type="synonym">Bruchus obtectus</name>
    <dbReference type="NCBI Taxonomy" id="200917"/>
    <lineage>
        <taxon>Eukaryota</taxon>
        <taxon>Metazoa</taxon>
        <taxon>Ecdysozoa</taxon>
        <taxon>Arthropoda</taxon>
        <taxon>Hexapoda</taxon>
        <taxon>Insecta</taxon>
        <taxon>Pterygota</taxon>
        <taxon>Neoptera</taxon>
        <taxon>Endopterygota</taxon>
        <taxon>Coleoptera</taxon>
        <taxon>Polyphaga</taxon>
        <taxon>Cucujiformia</taxon>
        <taxon>Chrysomeloidea</taxon>
        <taxon>Chrysomelidae</taxon>
        <taxon>Bruchinae</taxon>
        <taxon>Bruchini</taxon>
        <taxon>Acanthoscelides</taxon>
    </lineage>
</organism>
<gene>
    <name evidence="3" type="ORF">ACAOBT_LOCUS562</name>
</gene>
<dbReference type="AlphaFoldDB" id="A0A9P0JNC0"/>
<evidence type="ECO:0008006" key="5">
    <source>
        <dbReference type="Google" id="ProtNLM"/>
    </source>
</evidence>
<sequence length="150" mass="17515">MKNSTRMILFLWNYWSLAYLDEFTNDKNISGRWNAPRSENGSGYQRILSSLCLKRLETSWKYLWICMYTFHGGLHFFNIIVAMAVLHNIVIADGDENRDENMPPFSDELDPHTFKKLLERDEITNINIDVSSLPASTTRTLIINGYFQNL</sequence>
<keyword evidence="1" id="KW-1133">Transmembrane helix</keyword>
<feature type="signal peptide" evidence="2">
    <location>
        <begin position="1"/>
        <end position="20"/>
    </location>
</feature>
<comment type="caution">
    <text evidence="3">The sequence shown here is derived from an EMBL/GenBank/DDBJ whole genome shotgun (WGS) entry which is preliminary data.</text>
</comment>